<dbReference type="Gene3D" id="3.30.70.270">
    <property type="match status" value="2"/>
</dbReference>
<evidence type="ECO:0000259" key="1">
    <source>
        <dbReference type="PROSITE" id="PS50878"/>
    </source>
</evidence>
<dbReference type="AlphaFoldDB" id="A0A1X7U292"/>
<evidence type="ECO:0000313" key="2">
    <source>
        <dbReference type="EnsemblMetazoa" id="Aqu2.1.22007_001"/>
    </source>
</evidence>
<proteinExistence type="predicted"/>
<accession>A0A1X7U292</accession>
<dbReference type="PANTHER" id="PTHR37984">
    <property type="entry name" value="PROTEIN CBG26694"/>
    <property type="match status" value="1"/>
</dbReference>
<feature type="domain" description="Reverse transcriptase" evidence="1">
    <location>
        <begin position="1"/>
        <end position="118"/>
    </location>
</feature>
<dbReference type="CDD" id="cd01647">
    <property type="entry name" value="RT_LTR"/>
    <property type="match status" value="1"/>
</dbReference>
<reference evidence="2" key="1">
    <citation type="submission" date="2017-05" db="UniProtKB">
        <authorList>
            <consortium name="EnsemblMetazoa"/>
        </authorList>
    </citation>
    <scope>IDENTIFICATION</scope>
</reference>
<dbReference type="SUPFAM" id="SSF56672">
    <property type="entry name" value="DNA/RNA polymerases"/>
    <property type="match status" value="1"/>
</dbReference>
<dbReference type="Pfam" id="PF00078">
    <property type="entry name" value="RVT_1"/>
    <property type="match status" value="1"/>
</dbReference>
<dbReference type="InterPro" id="IPR000477">
    <property type="entry name" value="RT_dom"/>
</dbReference>
<dbReference type="eggNOG" id="KOG0017">
    <property type="taxonomic scope" value="Eukaryota"/>
</dbReference>
<sequence>MCFSKLDLSHAYQQIELEEESHEYTIINTHKGLFRYNRLPFGIASAPSIFWRVMDTLLQGIPGVCVYIDDILVAGSTEEEHLARLSEVLKRLAESGMRLKQEKCSFLLSSVEYLGHTISREGLKTSESKVKAISNAPAPSNVSELRSFIGLVNYYGKFLPDLATTLTPLYELLHAKKKWSWGKEQEKSFREIKELLKSSRVLIHFDDR</sequence>
<name>A0A1X7U292_AMPQE</name>
<dbReference type="InParanoid" id="A0A1X7U292"/>
<protein>
    <recommendedName>
        <fullName evidence="1">Reverse transcriptase domain-containing protein</fullName>
    </recommendedName>
</protein>
<dbReference type="PANTHER" id="PTHR37984:SF13">
    <property type="entry name" value="RIBONUCLEASE H"/>
    <property type="match status" value="1"/>
</dbReference>
<dbReference type="FunFam" id="3.30.70.270:FF:000023">
    <property type="entry name" value="Pol"/>
    <property type="match status" value="1"/>
</dbReference>
<dbReference type="InterPro" id="IPR050951">
    <property type="entry name" value="Retrovirus_Pol_polyprotein"/>
</dbReference>
<dbReference type="OMA" id="CINTHHG"/>
<dbReference type="Gene3D" id="3.10.10.10">
    <property type="entry name" value="HIV Type 1 Reverse Transcriptase, subunit A, domain 1"/>
    <property type="match status" value="1"/>
</dbReference>
<dbReference type="InterPro" id="IPR043128">
    <property type="entry name" value="Rev_trsase/Diguanyl_cyclase"/>
</dbReference>
<dbReference type="EnsemblMetazoa" id="Aqu2.1.22007_001">
    <property type="protein sequence ID" value="Aqu2.1.22007_001"/>
    <property type="gene ID" value="Aqu2.1.22007"/>
</dbReference>
<dbReference type="PROSITE" id="PS50878">
    <property type="entry name" value="RT_POL"/>
    <property type="match status" value="1"/>
</dbReference>
<organism evidence="2">
    <name type="scientific">Amphimedon queenslandica</name>
    <name type="common">Sponge</name>
    <dbReference type="NCBI Taxonomy" id="400682"/>
    <lineage>
        <taxon>Eukaryota</taxon>
        <taxon>Metazoa</taxon>
        <taxon>Porifera</taxon>
        <taxon>Demospongiae</taxon>
        <taxon>Heteroscleromorpha</taxon>
        <taxon>Haplosclerida</taxon>
        <taxon>Niphatidae</taxon>
        <taxon>Amphimedon</taxon>
    </lineage>
</organism>
<dbReference type="InterPro" id="IPR043502">
    <property type="entry name" value="DNA/RNA_pol_sf"/>
</dbReference>